<feature type="signal peptide" evidence="2">
    <location>
        <begin position="1"/>
        <end position="19"/>
    </location>
</feature>
<feature type="chain" id="PRO_5022978745" evidence="2">
    <location>
        <begin position="20"/>
        <end position="394"/>
    </location>
</feature>
<name>A0A5E7ZY19_9SPHN</name>
<protein>
    <submittedName>
        <fullName evidence="3">Copper resistance protein CopB</fullName>
    </submittedName>
</protein>
<dbReference type="GO" id="GO:0005507">
    <property type="term" value="F:copper ion binding"/>
    <property type="evidence" value="ECO:0007669"/>
    <property type="project" value="InterPro"/>
</dbReference>
<feature type="region of interest" description="Disordered" evidence="1">
    <location>
        <begin position="39"/>
        <end position="97"/>
    </location>
</feature>
<dbReference type="EMBL" id="CABVLI010000042">
    <property type="protein sequence ID" value="VVT22049.1"/>
    <property type="molecule type" value="Genomic_DNA"/>
</dbReference>
<feature type="region of interest" description="Disordered" evidence="1">
    <location>
        <begin position="119"/>
        <end position="152"/>
    </location>
</feature>
<dbReference type="Proteomes" id="UP000326857">
    <property type="component" value="Unassembled WGS sequence"/>
</dbReference>
<organism evidence="3 4">
    <name type="scientific">Sphingomonas aurantiaca</name>
    <dbReference type="NCBI Taxonomy" id="185949"/>
    <lineage>
        <taxon>Bacteria</taxon>
        <taxon>Pseudomonadati</taxon>
        <taxon>Pseudomonadota</taxon>
        <taxon>Alphaproteobacteria</taxon>
        <taxon>Sphingomonadales</taxon>
        <taxon>Sphingomonadaceae</taxon>
        <taxon>Sphingomonas</taxon>
    </lineage>
</organism>
<evidence type="ECO:0000313" key="3">
    <source>
        <dbReference type="EMBL" id="VVT22049.1"/>
    </source>
</evidence>
<dbReference type="GO" id="GO:0009279">
    <property type="term" value="C:cell outer membrane"/>
    <property type="evidence" value="ECO:0007669"/>
    <property type="project" value="InterPro"/>
</dbReference>
<dbReference type="RefSeq" id="WP_234422737.1">
    <property type="nucleotide sequence ID" value="NZ_LR701528.1"/>
</dbReference>
<gene>
    <name evidence="3" type="ORF">SPHINGO391_470295</name>
</gene>
<feature type="compositionally biased region" description="Low complexity" evidence="1">
    <location>
        <begin position="39"/>
        <end position="54"/>
    </location>
</feature>
<keyword evidence="2" id="KW-0732">Signal</keyword>
<dbReference type="GO" id="GO:0006878">
    <property type="term" value="P:intracellular copper ion homeostasis"/>
    <property type="evidence" value="ECO:0007669"/>
    <property type="project" value="InterPro"/>
</dbReference>
<accession>A0A5E7ZY19</accession>
<evidence type="ECO:0000256" key="2">
    <source>
        <dbReference type="SAM" id="SignalP"/>
    </source>
</evidence>
<dbReference type="AlphaFoldDB" id="A0A5E7ZY19"/>
<dbReference type="Pfam" id="PF05275">
    <property type="entry name" value="CopB"/>
    <property type="match status" value="1"/>
</dbReference>
<evidence type="ECO:0000313" key="4">
    <source>
        <dbReference type="Proteomes" id="UP000326857"/>
    </source>
</evidence>
<dbReference type="InterPro" id="IPR007939">
    <property type="entry name" value="Cu-R_B_prcur"/>
</dbReference>
<feature type="compositionally biased region" description="Low complexity" evidence="1">
    <location>
        <begin position="67"/>
        <end position="82"/>
    </location>
</feature>
<proteinExistence type="predicted"/>
<evidence type="ECO:0000256" key="1">
    <source>
        <dbReference type="SAM" id="MobiDB-lite"/>
    </source>
</evidence>
<feature type="compositionally biased region" description="Basic residues" evidence="1">
    <location>
        <begin position="55"/>
        <end position="66"/>
    </location>
</feature>
<sequence>MIRPAWALTAMMTAGAVFVADPAAAQRHDMHGMNMPGMAMPATPAAKKPAAKTPVRPRSHAIRKASRAPSAAAAATKRASSPEQPATQEPHAAMPGMAMPAMAPGMTMPSAAACPPEHAAMGHCTPSQAPDQDAATPVGTDQPAGNAPPPAPPTTLAAARFYDPATMAAANRAMRDEHGGMRFSQILFNLAEVQLRDGLDGYRWDGEGWFGGDIHRLVVKSEGEGDFGRSIESAEVQALYAKAIDPYWNLQAGVRQDLGSGAKRTYAVVGVEGLAPYWFDVEGSVFLSNTGDVLARAEAWYDQRITQRLVLQPRVELNLAAQDVPASRIGAGLSSTELGLRLRYEVAREFAPYVGLSYTHANTATARYSRARRERSGDAVTGGLAVAVGIRGWF</sequence>
<reference evidence="3 4" key="1">
    <citation type="submission" date="2019-09" db="EMBL/GenBank/DDBJ databases">
        <authorList>
            <person name="Dittami M. S."/>
        </authorList>
    </citation>
    <scope>NUCLEOTIDE SEQUENCE [LARGE SCALE GENOMIC DNA]</scope>
    <source>
        <strain evidence="3">SPHINGO391</strain>
    </source>
</reference>